<evidence type="ECO:0000256" key="1">
    <source>
        <dbReference type="ARBA" id="ARBA00001947"/>
    </source>
</evidence>
<gene>
    <name evidence="5" type="ORF">AUP43_06365</name>
</gene>
<dbReference type="PANTHER" id="PTHR37418">
    <property type="entry name" value="3-KETO-5-AMINOHEXANOATE CLEAVAGE ENZYME-RELATED"/>
    <property type="match status" value="1"/>
</dbReference>
<accession>A0A154W933</accession>
<dbReference type="Pfam" id="PF05853">
    <property type="entry name" value="BKACE"/>
    <property type="match status" value="1"/>
</dbReference>
<evidence type="ECO:0000256" key="4">
    <source>
        <dbReference type="ARBA" id="ARBA00022833"/>
    </source>
</evidence>
<dbReference type="EMBL" id="LPXN01000093">
    <property type="protein sequence ID" value="KZD09995.1"/>
    <property type="molecule type" value="Genomic_DNA"/>
</dbReference>
<dbReference type="OrthoDB" id="9805277at2"/>
<dbReference type="Proteomes" id="UP000076400">
    <property type="component" value="Unassembled WGS sequence"/>
</dbReference>
<evidence type="ECO:0000313" key="6">
    <source>
        <dbReference type="Proteomes" id="UP000076400"/>
    </source>
</evidence>
<dbReference type="RefSeq" id="WP_067553993.1">
    <property type="nucleotide sequence ID" value="NZ_LPXN01000093.1"/>
</dbReference>
<evidence type="ECO:0000256" key="3">
    <source>
        <dbReference type="ARBA" id="ARBA00022723"/>
    </source>
</evidence>
<dbReference type="InterPro" id="IPR013785">
    <property type="entry name" value="Aldolase_TIM"/>
</dbReference>
<dbReference type="Gene3D" id="3.20.20.70">
    <property type="entry name" value="Aldolase class I"/>
    <property type="match status" value="1"/>
</dbReference>
<dbReference type="GO" id="GO:0043720">
    <property type="term" value="F:3-keto-5-aminohexanoate cleavage activity"/>
    <property type="evidence" value="ECO:0007669"/>
    <property type="project" value="InterPro"/>
</dbReference>
<dbReference type="GO" id="GO:0008483">
    <property type="term" value="F:transaminase activity"/>
    <property type="evidence" value="ECO:0007669"/>
    <property type="project" value="UniProtKB-KW"/>
</dbReference>
<evidence type="ECO:0000313" key="5">
    <source>
        <dbReference type="EMBL" id="KZD09995.1"/>
    </source>
</evidence>
<dbReference type="AlphaFoldDB" id="A0A154W933"/>
<protein>
    <submittedName>
        <fullName evidence="5">Class III aminotransferase</fullName>
    </submittedName>
</protein>
<comment type="cofactor">
    <cofactor evidence="1">
        <name>Zn(2+)</name>
        <dbReference type="ChEBI" id="CHEBI:29105"/>
    </cofactor>
</comment>
<proteinExistence type="predicted"/>
<dbReference type="InterPro" id="IPR008567">
    <property type="entry name" value="BKACE"/>
</dbReference>
<evidence type="ECO:0000256" key="2">
    <source>
        <dbReference type="ARBA" id="ARBA00022679"/>
    </source>
</evidence>
<dbReference type="STRING" id="580166.AUP43_06365"/>
<keyword evidence="4" id="KW-0862">Zinc</keyword>
<name>A0A154W933_9PROT</name>
<keyword evidence="6" id="KW-1185">Reference proteome</keyword>
<keyword evidence="5" id="KW-0032">Aminotransferase</keyword>
<comment type="caution">
    <text evidence="5">The sequence shown here is derived from an EMBL/GenBank/DDBJ whole genome shotgun (WGS) entry which is preliminary data.</text>
</comment>
<keyword evidence="2 5" id="KW-0808">Transferase</keyword>
<sequence>MEDWVPLVSAVAPNGARRTKVDHPALPMTAEDMAKTAAACHEAGAALLHLHVRDREGKHSLDVDAYRDSIAAVKRAVGDGLIIQATSEAAGVFERPAQVAMVQGLKPEAVSLALRELLPEGFDEKEGAAFFAWCLRERIQVQYILYSAAEVTRFADLHARGIIPQEHPFVLYVLGRYTAGQRSSPDDLLPFLEAGKELKRWAVCAFGPRESACALTAVALGGHSRVGFENNLQAADGSQAADNAALIAGVSAGARAMGRPLADAATARHLLAD</sequence>
<dbReference type="PANTHER" id="PTHR37418:SF2">
    <property type="entry name" value="3-KETO-5-AMINOHEXANOATE CLEAVAGE ENZYME"/>
    <property type="match status" value="1"/>
</dbReference>
<reference evidence="5 6" key="1">
    <citation type="submission" date="2015-12" db="EMBL/GenBank/DDBJ databases">
        <title>Genome sequence of Oceanibaculum pacificum MCCC 1A02656.</title>
        <authorList>
            <person name="Lu L."/>
            <person name="Lai Q."/>
            <person name="Shao Z."/>
            <person name="Qian P."/>
        </authorList>
    </citation>
    <scope>NUCLEOTIDE SEQUENCE [LARGE SCALE GENOMIC DNA]</scope>
    <source>
        <strain evidence="5 6">MCCC 1A02656</strain>
    </source>
</reference>
<organism evidence="5 6">
    <name type="scientific">Oceanibaculum pacificum</name>
    <dbReference type="NCBI Taxonomy" id="580166"/>
    <lineage>
        <taxon>Bacteria</taxon>
        <taxon>Pseudomonadati</taxon>
        <taxon>Pseudomonadota</taxon>
        <taxon>Alphaproteobacteria</taxon>
        <taxon>Rhodospirillales</taxon>
        <taxon>Oceanibaculaceae</taxon>
        <taxon>Oceanibaculum</taxon>
    </lineage>
</organism>
<keyword evidence="3" id="KW-0479">Metal-binding</keyword>
<dbReference type="GO" id="GO:0046872">
    <property type="term" value="F:metal ion binding"/>
    <property type="evidence" value="ECO:0007669"/>
    <property type="project" value="UniProtKB-KW"/>
</dbReference>